<accession>A0A6J5SCE1</accession>
<sequence length="386" mass="40875">MAIRYVKDFEFPSAAGFSDSAPSKVTGPMFAKGGKVEAEKAPKGLMVIIGVGKPKGPMKKAEGGKAVKVPLPTEAEAPYPSQWPMPSDEQINKENWNQRKAIRRAMGAKNTGSDTFKKGGKVDSVPVKDIKSGKIPQSTDEDFYGKAKDMPMPTRRPSMMKKGGYAEGGMKAEQGVALPDMSPEKEMFEVYDRQSGDVVGTYGSLKRASRAVDRRDNEYGGYRYGHRPVAKAKGGAVHDDAAQDKAMIKSMIKPSALKKAMGGPAVQMAKSNAVEASMKGQKKTGYADGGDIGLAAPRMASPLQAMAARTRSVPVAPRGPMIPQQADMPARGMQAAAPGGTRIGVGMRRPGQPNVGAIRAAMARAATQAMPESAPSMMKKGGKVKC</sequence>
<reference evidence="4" key="1">
    <citation type="submission" date="2020-05" db="EMBL/GenBank/DDBJ databases">
        <authorList>
            <person name="Chiriac C."/>
            <person name="Salcher M."/>
            <person name="Ghai R."/>
            <person name="Kavagutti S V."/>
        </authorList>
    </citation>
    <scope>NUCLEOTIDE SEQUENCE</scope>
</reference>
<organism evidence="4">
    <name type="scientific">uncultured Caudovirales phage</name>
    <dbReference type="NCBI Taxonomy" id="2100421"/>
    <lineage>
        <taxon>Viruses</taxon>
        <taxon>Duplodnaviria</taxon>
        <taxon>Heunggongvirae</taxon>
        <taxon>Uroviricota</taxon>
        <taxon>Caudoviricetes</taxon>
        <taxon>Peduoviridae</taxon>
        <taxon>Maltschvirus</taxon>
        <taxon>Maltschvirus maltsch</taxon>
    </lineage>
</organism>
<name>A0A6J5SCE1_9CAUD</name>
<dbReference type="EMBL" id="LR796638">
    <property type="protein sequence ID" value="CAB4155698.1"/>
    <property type="molecule type" value="Genomic_DNA"/>
</dbReference>
<protein>
    <submittedName>
        <fullName evidence="4">Uncharacterized protein</fullName>
    </submittedName>
</protein>
<dbReference type="EMBL" id="LR798366">
    <property type="protein sequence ID" value="CAB5226798.1"/>
    <property type="molecule type" value="Genomic_DNA"/>
</dbReference>
<evidence type="ECO:0000313" key="3">
    <source>
        <dbReference type="EMBL" id="CAB4196190.1"/>
    </source>
</evidence>
<evidence type="ECO:0000313" key="2">
    <source>
        <dbReference type="EMBL" id="CAB4155698.1"/>
    </source>
</evidence>
<feature type="compositionally biased region" description="Basic and acidic residues" evidence="1">
    <location>
        <begin position="115"/>
        <end position="132"/>
    </location>
</feature>
<gene>
    <name evidence="3" type="ORF">UFOVP1303_63</name>
    <name evidence="4" type="ORF">UFOVP1417_72</name>
    <name evidence="5" type="ORF">UFOVP1517_39</name>
    <name evidence="2" type="ORF">UFOVP664_15</name>
</gene>
<evidence type="ECO:0000313" key="4">
    <source>
        <dbReference type="EMBL" id="CAB4211059.1"/>
    </source>
</evidence>
<evidence type="ECO:0000256" key="1">
    <source>
        <dbReference type="SAM" id="MobiDB-lite"/>
    </source>
</evidence>
<feature type="region of interest" description="Disordered" evidence="1">
    <location>
        <begin position="108"/>
        <end position="158"/>
    </location>
</feature>
<proteinExistence type="predicted"/>
<dbReference type="EMBL" id="LR797248">
    <property type="protein sequence ID" value="CAB4196190.1"/>
    <property type="molecule type" value="Genomic_DNA"/>
</dbReference>
<dbReference type="EMBL" id="LR797366">
    <property type="protein sequence ID" value="CAB4211059.1"/>
    <property type="molecule type" value="Genomic_DNA"/>
</dbReference>
<evidence type="ECO:0000313" key="5">
    <source>
        <dbReference type="EMBL" id="CAB5226798.1"/>
    </source>
</evidence>